<gene>
    <name evidence="2" type="ORF">TDIB3V08_LOCUS9563</name>
</gene>
<dbReference type="PANTHER" id="PTHR33198">
    <property type="entry name" value="ANK_REP_REGION DOMAIN-CONTAINING PROTEIN-RELATED"/>
    <property type="match status" value="1"/>
</dbReference>
<proteinExistence type="predicted"/>
<name>A0A7R8VRT5_TIMDO</name>
<reference evidence="2" key="1">
    <citation type="submission" date="2020-11" db="EMBL/GenBank/DDBJ databases">
        <authorList>
            <person name="Tran Van P."/>
        </authorList>
    </citation>
    <scope>NUCLEOTIDE SEQUENCE</scope>
</reference>
<feature type="compositionally biased region" description="Polar residues" evidence="1">
    <location>
        <begin position="268"/>
        <end position="285"/>
    </location>
</feature>
<sequence>MEFNKPKSLNLAGDLAKNFDEFQEEVLEYFEATETGTKSSGVQIARLKNLLGRDAVRLYKTLTTIKPEEETVNGILSVLKSHCIPKKNETILVFNFFNRKQCLGEPFENFYAELRALATPCEFGDQEDKLLRAQIILGVNSQSIKQHLLREDTTLHKVVEYCKSVELADKNLKTIEDGGGSSQSDIFKVSRKTTTPQTSQVQNRCHLQRTGQSRSWNNLQQTEPLRPDPKENLDHNRVRSFGDDMGELEGLKVTPPSSPNNKPEDIIASTSQSPNSEMNTAPLGTSLPNIVTRLSEYYNGASQANYAIGPGGKSRIPILESDFEELVLSTNKRSQYVPVMTSISNFQDFTPGTQWHLAQEAFMQQMMWMPSKFPIKKNVIMKSKLYLTPKKRTILRSILPEPIATSTEDIEFAHQSRSGSDEGSMTELAGYFDNLVHIPKKMSPMAEGMYR</sequence>
<organism evidence="2">
    <name type="scientific">Timema douglasi</name>
    <name type="common">Walking stick</name>
    <dbReference type="NCBI Taxonomy" id="61478"/>
    <lineage>
        <taxon>Eukaryota</taxon>
        <taxon>Metazoa</taxon>
        <taxon>Ecdysozoa</taxon>
        <taxon>Arthropoda</taxon>
        <taxon>Hexapoda</taxon>
        <taxon>Insecta</taxon>
        <taxon>Pterygota</taxon>
        <taxon>Neoptera</taxon>
        <taxon>Polyneoptera</taxon>
        <taxon>Phasmatodea</taxon>
        <taxon>Timematodea</taxon>
        <taxon>Timematoidea</taxon>
        <taxon>Timematidae</taxon>
        <taxon>Timema</taxon>
    </lineage>
</organism>
<protein>
    <submittedName>
        <fullName evidence="2">Uncharacterized protein</fullName>
    </submittedName>
</protein>
<dbReference type="AlphaFoldDB" id="A0A7R8VRT5"/>
<evidence type="ECO:0000313" key="2">
    <source>
        <dbReference type="EMBL" id="CAD7203390.1"/>
    </source>
</evidence>
<evidence type="ECO:0000256" key="1">
    <source>
        <dbReference type="SAM" id="MobiDB-lite"/>
    </source>
</evidence>
<dbReference type="EMBL" id="OA570536">
    <property type="protein sequence ID" value="CAD7203390.1"/>
    <property type="molecule type" value="Genomic_DNA"/>
</dbReference>
<feature type="compositionally biased region" description="Polar residues" evidence="1">
    <location>
        <begin position="192"/>
        <end position="223"/>
    </location>
</feature>
<feature type="region of interest" description="Disordered" evidence="1">
    <location>
        <begin position="174"/>
        <end position="285"/>
    </location>
</feature>
<accession>A0A7R8VRT5</accession>
<feature type="compositionally biased region" description="Basic and acidic residues" evidence="1">
    <location>
        <begin position="225"/>
        <end position="242"/>
    </location>
</feature>